<name>A0A6M3J8L9_9ZZZZ</name>
<sequence>MSPQDFEKCVKEGGRVRTIKVGKDKYIHICYDKEGKSHSGEVKTIKSK</sequence>
<dbReference type="AlphaFoldDB" id="A0A6M3J8L9"/>
<gene>
    <name evidence="1" type="ORF">MM415B00358_0008</name>
</gene>
<evidence type="ECO:0000313" key="1">
    <source>
        <dbReference type="EMBL" id="QJA66246.1"/>
    </source>
</evidence>
<proteinExistence type="predicted"/>
<organism evidence="1">
    <name type="scientific">viral metagenome</name>
    <dbReference type="NCBI Taxonomy" id="1070528"/>
    <lineage>
        <taxon>unclassified sequences</taxon>
        <taxon>metagenomes</taxon>
        <taxon>organismal metagenomes</taxon>
    </lineage>
</organism>
<reference evidence="1" key="1">
    <citation type="submission" date="2020-03" db="EMBL/GenBank/DDBJ databases">
        <title>The deep terrestrial virosphere.</title>
        <authorList>
            <person name="Holmfeldt K."/>
            <person name="Nilsson E."/>
            <person name="Simone D."/>
            <person name="Lopez-Fernandez M."/>
            <person name="Wu X."/>
            <person name="de Brujin I."/>
            <person name="Lundin D."/>
            <person name="Andersson A."/>
            <person name="Bertilsson S."/>
            <person name="Dopson M."/>
        </authorList>
    </citation>
    <scope>NUCLEOTIDE SEQUENCE</scope>
    <source>
        <strain evidence="1">MM415B00358</strain>
    </source>
</reference>
<accession>A0A6M3J8L9</accession>
<protein>
    <submittedName>
        <fullName evidence="1">Uncharacterized protein</fullName>
    </submittedName>
</protein>
<dbReference type="EMBL" id="MT141552">
    <property type="protein sequence ID" value="QJA66246.1"/>
    <property type="molecule type" value="Genomic_DNA"/>
</dbReference>